<dbReference type="GO" id="GO:0020037">
    <property type="term" value="F:heme binding"/>
    <property type="evidence" value="ECO:0007669"/>
    <property type="project" value="InterPro"/>
</dbReference>
<keyword evidence="5 13" id="KW-0812">Transmembrane</keyword>
<dbReference type="SUPFAM" id="SSF48264">
    <property type="entry name" value="Cytochrome P450"/>
    <property type="match status" value="1"/>
</dbReference>
<dbReference type="InterPro" id="IPR001128">
    <property type="entry name" value="Cyt_P450"/>
</dbReference>
<dbReference type="GO" id="GO:0004497">
    <property type="term" value="F:monooxygenase activity"/>
    <property type="evidence" value="ECO:0007669"/>
    <property type="project" value="UniProtKB-KW"/>
</dbReference>
<gene>
    <name evidence="14" type="ORF">BCR43DRAFT_520315</name>
</gene>
<evidence type="ECO:0000256" key="11">
    <source>
        <dbReference type="PIRSR" id="PIRSR602403-1"/>
    </source>
</evidence>
<dbReference type="GO" id="GO:0016705">
    <property type="term" value="F:oxidoreductase activity, acting on paired donors, with incorporation or reduction of molecular oxygen"/>
    <property type="evidence" value="ECO:0007669"/>
    <property type="project" value="InterPro"/>
</dbReference>
<evidence type="ECO:0000256" key="13">
    <source>
        <dbReference type="SAM" id="Phobius"/>
    </source>
</evidence>
<keyword evidence="6 11" id="KW-0479">Metal-binding</keyword>
<keyword evidence="7 13" id="KW-1133">Transmembrane helix</keyword>
<comment type="caution">
    <text evidence="14">The sequence shown here is derived from an EMBL/GenBank/DDBJ whole genome shotgun (WGS) entry which is preliminary data.</text>
</comment>
<dbReference type="AlphaFoldDB" id="A0A1X2HU60"/>
<evidence type="ECO:0000256" key="9">
    <source>
        <dbReference type="ARBA" id="ARBA00023033"/>
    </source>
</evidence>
<name>A0A1X2HU60_SYNRA</name>
<dbReference type="GO" id="GO:0005506">
    <property type="term" value="F:iron ion binding"/>
    <property type="evidence" value="ECO:0007669"/>
    <property type="project" value="InterPro"/>
</dbReference>
<dbReference type="InterPro" id="IPR002403">
    <property type="entry name" value="Cyt_P450_E_grp-IV"/>
</dbReference>
<evidence type="ECO:0000256" key="6">
    <source>
        <dbReference type="ARBA" id="ARBA00022723"/>
    </source>
</evidence>
<dbReference type="InterPro" id="IPR017972">
    <property type="entry name" value="Cyt_P450_CS"/>
</dbReference>
<dbReference type="OMA" id="IDARREM"/>
<keyword evidence="8 11" id="KW-0408">Iron</keyword>
<dbReference type="Pfam" id="PF00067">
    <property type="entry name" value="p450"/>
    <property type="match status" value="2"/>
</dbReference>
<evidence type="ECO:0000256" key="2">
    <source>
        <dbReference type="ARBA" id="ARBA00004370"/>
    </source>
</evidence>
<keyword evidence="10 13" id="KW-0472">Membrane</keyword>
<dbReference type="InterPro" id="IPR036396">
    <property type="entry name" value="Cyt_P450_sf"/>
</dbReference>
<dbReference type="PANTHER" id="PTHR46206:SF5">
    <property type="entry name" value="P450, PUTATIVE (EUROFUNG)-RELATED"/>
    <property type="match status" value="1"/>
</dbReference>
<feature type="transmembrane region" description="Helical" evidence="13">
    <location>
        <begin position="33"/>
        <end position="51"/>
    </location>
</feature>
<evidence type="ECO:0000256" key="1">
    <source>
        <dbReference type="ARBA" id="ARBA00001971"/>
    </source>
</evidence>
<evidence type="ECO:0000256" key="3">
    <source>
        <dbReference type="ARBA" id="ARBA00010617"/>
    </source>
</evidence>
<evidence type="ECO:0000256" key="12">
    <source>
        <dbReference type="RuleBase" id="RU000461"/>
    </source>
</evidence>
<keyword evidence="4 11" id="KW-0349">Heme</keyword>
<dbReference type="OrthoDB" id="1844152at2759"/>
<evidence type="ECO:0000256" key="4">
    <source>
        <dbReference type="ARBA" id="ARBA00022617"/>
    </source>
</evidence>
<keyword evidence="9 12" id="KW-0503">Monooxygenase</keyword>
<protein>
    <submittedName>
        <fullName evidence="14">Cytochrome P450</fullName>
    </submittedName>
</protein>
<comment type="subcellular location">
    <subcellularLocation>
        <location evidence="2">Membrane</location>
    </subcellularLocation>
</comment>
<keyword evidence="12" id="KW-0560">Oxidoreductase</keyword>
<evidence type="ECO:0000313" key="14">
    <source>
        <dbReference type="EMBL" id="ORZ03117.1"/>
    </source>
</evidence>
<organism evidence="14 15">
    <name type="scientific">Syncephalastrum racemosum</name>
    <name type="common">Filamentous fungus</name>
    <dbReference type="NCBI Taxonomy" id="13706"/>
    <lineage>
        <taxon>Eukaryota</taxon>
        <taxon>Fungi</taxon>
        <taxon>Fungi incertae sedis</taxon>
        <taxon>Mucoromycota</taxon>
        <taxon>Mucoromycotina</taxon>
        <taxon>Mucoromycetes</taxon>
        <taxon>Mucorales</taxon>
        <taxon>Syncephalastraceae</taxon>
        <taxon>Syncephalastrum</taxon>
    </lineage>
</organism>
<sequence length="519" mass="58146">MALQQALATVQQHLDVIQPQIVNFYNRSSRNELLVLGGATFITLYNLIGYIKEKREKLHLPPRVGYALPFFGHSLYLMFNGGKFLDWCQTNYGELYDLTIFGSSITVASGRMGEEVLKADSEKLSIEEGILKDVLHLHYAIDPKTFEIGFKVNPSVAKSVIPASKMRNFTAGILKGLEYGLDQLIGDHEIYTVSNPNFFLQRFVAYMSVPTLVGQEVATHPAVLASFADFTGDITSNIGIFMATPKWLHPWLLPHLSSFNKHQRVMLDHVKPIVQARRKQMQLLGENHGLPPNFLQGLIEFKKPDGTYYTDDEVALSVLLIAFASVHTTSMNLSFSIYWLIARPDVRGRVEQEIKDVLGDAPVDDDKLAQMTYLDNFIREVLRQGVDKLANTKAVLSDVYTFANGYQVPKGRRVQSTNRQLNLGSNSARDRIEDMDPLMSGNKIATQPARDFVSFGAGKHLCPGRFFAVHEIKLSLVTLLRNYHINTASGKTPKPVKHLGGVIALTCDDPLVLTRRKQL</sequence>
<evidence type="ECO:0000313" key="15">
    <source>
        <dbReference type="Proteomes" id="UP000242180"/>
    </source>
</evidence>
<evidence type="ECO:0000256" key="5">
    <source>
        <dbReference type="ARBA" id="ARBA00022692"/>
    </source>
</evidence>
<dbReference type="InParanoid" id="A0A1X2HU60"/>
<dbReference type="Gene3D" id="1.10.630.10">
    <property type="entry name" value="Cytochrome P450"/>
    <property type="match status" value="1"/>
</dbReference>
<evidence type="ECO:0000256" key="7">
    <source>
        <dbReference type="ARBA" id="ARBA00022989"/>
    </source>
</evidence>
<reference evidence="14 15" key="1">
    <citation type="submission" date="2016-07" db="EMBL/GenBank/DDBJ databases">
        <title>Pervasive Adenine N6-methylation of Active Genes in Fungi.</title>
        <authorList>
            <consortium name="DOE Joint Genome Institute"/>
            <person name="Mondo S.J."/>
            <person name="Dannebaum R.O."/>
            <person name="Kuo R.C."/>
            <person name="Labutti K."/>
            <person name="Haridas S."/>
            <person name="Kuo A."/>
            <person name="Salamov A."/>
            <person name="Ahrendt S.R."/>
            <person name="Lipzen A."/>
            <person name="Sullivan W."/>
            <person name="Andreopoulos W.B."/>
            <person name="Clum A."/>
            <person name="Lindquist E."/>
            <person name="Daum C."/>
            <person name="Ramamoorthy G.K."/>
            <person name="Gryganskyi A."/>
            <person name="Culley D."/>
            <person name="Magnuson J.K."/>
            <person name="James T.Y."/>
            <person name="O'Malley M.A."/>
            <person name="Stajich J.E."/>
            <person name="Spatafora J.W."/>
            <person name="Visel A."/>
            <person name="Grigoriev I.V."/>
        </authorList>
    </citation>
    <scope>NUCLEOTIDE SEQUENCE [LARGE SCALE GENOMIC DNA]</scope>
    <source>
        <strain evidence="14 15">NRRL 2496</strain>
    </source>
</reference>
<accession>A0A1X2HU60</accession>
<dbReference type="GO" id="GO:0016020">
    <property type="term" value="C:membrane"/>
    <property type="evidence" value="ECO:0007669"/>
    <property type="project" value="UniProtKB-SubCell"/>
</dbReference>
<comment type="cofactor">
    <cofactor evidence="1 11">
        <name>heme</name>
        <dbReference type="ChEBI" id="CHEBI:30413"/>
    </cofactor>
</comment>
<evidence type="ECO:0000256" key="10">
    <source>
        <dbReference type="ARBA" id="ARBA00023136"/>
    </source>
</evidence>
<evidence type="ECO:0000256" key="8">
    <source>
        <dbReference type="ARBA" id="ARBA00023004"/>
    </source>
</evidence>
<dbReference type="Proteomes" id="UP000242180">
    <property type="component" value="Unassembled WGS sequence"/>
</dbReference>
<keyword evidence="15" id="KW-1185">Reference proteome</keyword>
<dbReference type="STRING" id="13706.A0A1X2HU60"/>
<comment type="similarity">
    <text evidence="3 12">Belongs to the cytochrome P450 family.</text>
</comment>
<dbReference type="PANTHER" id="PTHR46206">
    <property type="entry name" value="CYTOCHROME P450"/>
    <property type="match status" value="1"/>
</dbReference>
<dbReference type="EMBL" id="MCGN01000001">
    <property type="protein sequence ID" value="ORZ03117.1"/>
    <property type="molecule type" value="Genomic_DNA"/>
</dbReference>
<dbReference type="PROSITE" id="PS00086">
    <property type="entry name" value="CYTOCHROME_P450"/>
    <property type="match status" value="1"/>
</dbReference>
<feature type="binding site" description="axial binding residue" evidence="11">
    <location>
        <position position="462"/>
    </location>
    <ligand>
        <name>heme</name>
        <dbReference type="ChEBI" id="CHEBI:30413"/>
    </ligand>
    <ligandPart>
        <name>Fe</name>
        <dbReference type="ChEBI" id="CHEBI:18248"/>
    </ligandPart>
</feature>
<dbReference type="PRINTS" id="PR00465">
    <property type="entry name" value="EP450IV"/>
</dbReference>
<proteinExistence type="inferred from homology"/>